<dbReference type="SUPFAM" id="SSF55811">
    <property type="entry name" value="Nudix"/>
    <property type="match status" value="1"/>
</dbReference>
<organism evidence="1 2">
    <name type="scientific">Candidatus Woesebacteria bacterium RIFCSPHIGHO2_12_FULL_46_16</name>
    <dbReference type="NCBI Taxonomy" id="1802513"/>
    <lineage>
        <taxon>Bacteria</taxon>
        <taxon>Candidatus Woeseibacteriota</taxon>
    </lineage>
</organism>
<gene>
    <name evidence="1" type="ORF">A3E46_02440</name>
</gene>
<dbReference type="STRING" id="1802513.A3E46_02440"/>
<proteinExistence type="predicted"/>
<comment type="caution">
    <text evidence="1">The sequence shown here is derived from an EMBL/GenBank/DDBJ whole genome shotgun (WGS) entry which is preliminary data.</text>
</comment>
<name>A0A1F8AVK3_9BACT</name>
<sequence length="145" mass="16837">MKNSQITIGGAVVFKDSRRKRTWFVVRQGQEAKWEIPKVTVRRGESSVRSVLRLTGEMAGMGAKGLEEAGRSSGIAMMNGKSIPQKFYYYLLEHKSGDDFYGFEDYQWMEYSKALKTLELKREKDMLRSAKEVLQKWEKERQKKG</sequence>
<dbReference type="AlphaFoldDB" id="A0A1F8AVK3"/>
<dbReference type="InterPro" id="IPR015797">
    <property type="entry name" value="NUDIX_hydrolase-like_dom_sf"/>
</dbReference>
<evidence type="ECO:0000313" key="2">
    <source>
        <dbReference type="Proteomes" id="UP000178313"/>
    </source>
</evidence>
<dbReference type="Proteomes" id="UP000178313">
    <property type="component" value="Unassembled WGS sequence"/>
</dbReference>
<accession>A0A1F8AVK3</accession>
<evidence type="ECO:0000313" key="1">
    <source>
        <dbReference type="EMBL" id="OGM55761.1"/>
    </source>
</evidence>
<dbReference type="Gene3D" id="3.90.79.10">
    <property type="entry name" value="Nucleoside Triphosphate Pyrophosphohydrolase"/>
    <property type="match status" value="1"/>
</dbReference>
<protein>
    <recommendedName>
        <fullName evidence="3">Nudix hydrolase domain-containing protein</fullName>
    </recommendedName>
</protein>
<reference evidence="1 2" key="1">
    <citation type="journal article" date="2016" name="Nat. Commun.">
        <title>Thousands of microbial genomes shed light on interconnected biogeochemical processes in an aquifer system.</title>
        <authorList>
            <person name="Anantharaman K."/>
            <person name="Brown C.T."/>
            <person name="Hug L.A."/>
            <person name="Sharon I."/>
            <person name="Castelle C.J."/>
            <person name="Probst A.J."/>
            <person name="Thomas B.C."/>
            <person name="Singh A."/>
            <person name="Wilkins M.J."/>
            <person name="Karaoz U."/>
            <person name="Brodie E.L."/>
            <person name="Williams K.H."/>
            <person name="Hubbard S.S."/>
            <person name="Banfield J.F."/>
        </authorList>
    </citation>
    <scope>NUCLEOTIDE SEQUENCE [LARGE SCALE GENOMIC DNA]</scope>
</reference>
<evidence type="ECO:0008006" key="3">
    <source>
        <dbReference type="Google" id="ProtNLM"/>
    </source>
</evidence>
<dbReference type="EMBL" id="MGGZ01000047">
    <property type="protein sequence ID" value="OGM55761.1"/>
    <property type="molecule type" value="Genomic_DNA"/>
</dbReference>